<dbReference type="EMBL" id="JABXJJ020000009">
    <property type="protein sequence ID" value="MDI5969406.1"/>
    <property type="molecule type" value="Genomic_DNA"/>
</dbReference>
<proteinExistence type="predicted"/>
<dbReference type="AlphaFoldDB" id="A0AA90H128"/>
<accession>A0AA90H128</accession>
<evidence type="ECO:0000256" key="1">
    <source>
        <dbReference type="SAM" id="Phobius"/>
    </source>
</evidence>
<evidence type="ECO:0000313" key="2">
    <source>
        <dbReference type="EMBL" id="MDI5969406.1"/>
    </source>
</evidence>
<feature type="transmembrane region" description="Helical" evidence="1">
    <location>
        <begin position="100"/>
        <end position="124"/>
    </location>
</feature>
<dbReference type="RefSeq" id="WP_271312235.1">
    <property type="nucleotide sequence ID" value="NZ_JABXJJ020000009.1"/>
</dbReference>
<comment type="caution">
    <text evidence="2">The sequence shown here is derived from an EMBL/GenBank/DDBJ whole genome shotgun (WGS) entry which is preliminary data.</text>
</comment>
<organism evidence="2">
    <name type="scientific">Streptantibioticus silvisoli</name>
    <dbReference type="NCBI Taxonomy" id="2705255"/>
    <lineage>
        <taxon>Bacteria</taxon>
        <taxon>Bacillati</taxon>
        <taxon>Actinomycetota</taxon>
        <taxon>Actinomycetes</taxon>
        <taxon>Kitasatosporales</taxon>
        <taxon>Streptomycetaceae</taxon>
        <taxon>Streptantibioticus</taxon>
    </lineage>
</organism>
<sequence length="134" mass="14353">MKALHLAAYVWLGISIASIMAGAGLLIGTVLSFHNGWLVSLCAFGYAAIHGALALWMRHGARPDRTLRRAAAIPLWLLPVPLLCYWISGLGDPLEPHHRAGVWLLVAAACLAVAGACWTGSLLVPHDEGQRRTT</sequence>
<protein>
    <submittedName>
        <fullName evidence="2">Uncharacterized protein</fullName>
    </submittedName>
</protein>
<feature type="transmembrane region" description="Helical" evidence="1">
    <location>
        <begin position="7"/>
        <end position="31"/>
    </location>
</feature>
<keyword evidence="1" id="KW-1133">Transmembrane helix</keyword>
<feature type="transmembrane region" description="Helical" evidence="1">
    <location>
        <begin position="69"/>
        <end position="88"/>
    </location>
</feature>
<feature type="transmembrane region" description="Helical" evidence="1">
    <location>
        <begin position="37"/>
        <end position="57"/>
    </location>
</feature>
<keyword evidence="1" id="KW-0812">Transmembrane</keyword>
<reference evidence="2" key="1">
    <citation type="submission" date="2023-05" db="EMBL/GenBank/DDBJ databases">
        <title>Streptantibioticus silvisoli sp. nov., acidotolerant actinomycetes 1 from pine litter.</title>
        <authorList>
            <person name="Swiecimska M."/>
            <person name="Golinska P."/>
            <person name="Sangal V."/>
            <person name="Wachnowicz B."/>
            <person name="Goodfellow M."/>
        </authorList>
    </citation>
    <scope>NUCLEOTIDE SEQUENCE</scope>
    <source>
        <strain evidence="2">SL13</strain>
    </source>
</reference>
<keyword evidence="1" id="KW-0472">Membrane</keyword>
<gene>
    <name evidence="2" type="ORF">POF50_008620</name>
</gene>
<name>A0AA90H128_9ACTN</name>